<evidence type="ECO:0000313" key="11">
    <source>
        <dbReference type="EMBL" id="TMW13013.1"/>
    </source>
</evidence>
<name>A0ABY2XNF0_9GAMM</name>
<protein>
    <recommendedName>
        <fullName evidence="13">Acyl-CoA dehydrogenase</fullName>
    </recommendedName>
</protein>
<evidence type="ECO:0000256" key="5">
    <source>
        <dbReference type="ARBA" id="ARBA00023002"/>
    </source>
</evidence>
<evidence type="ECO:0000256" key="6">
    <source>
        <dbReference type="RuleBase" id="RU362125"/>
    </source>
</evidence>
<dbReference type="PANTHER" id="PTHR43292:SF3">
    <property type="entry name" value="ACYL-COA DEHYDROGENASE FADE29"/>
    <property type="match status" value="1"/>
</dbReference>
<dbReference type="InterPro" id="IPR036250">
    <property type="entry name" value="AcylCo_DH-like_C"/>
</dbReference>
<gene>
    <name evidence="11" type="ORF">FGS76_08075</name>
</gene>
<keyword evidence="3 6" id="KW-0285">Flavoprotein</keyword>
<feature type="region of interest" description="Disordered" evidence="7">
    <location>
        <begin position="1"/>
        <end position="53"/>
    </location>
</feature>
<proteinExistence type="inferred from homology"/>
<evidence type="ECO:0000256" key="4">
    <source>
        <dbReference type="ARBA" id="ARBA00022827"/>
    </source>
</evidence>
<comment type="caution">
    <text evidence="11">The sequence shown here is derived from an EMBL/GenBank/DDBJ whole genome shotgun (WGS) entry which is preliminary data.</text>
</comment>
<dbReference type="PANTHER" id="PTHR43292">
    <property type="entry name" value="ACYL-COA DEHYDROGENASE"/>
    <property type="match status" value="1"/>
</dbReference>
<dbReference type="InterPro" id="IPR013786">
    <property type="entry name" value="AcylCoA_DH/ox_N"/>
</dbReference>
<feature type="compositionally biased region" description="Basic and acidic residues" evidence="7">
    <location>
        <begin position="34"/>
        <end position="44"/>
    </location>
</feature>
<evidence type="ECO:0000256" key="7">
    <source>
        <dbReference type="SAM" id="MobiDB-lite"/>
    </source>
</evidence>
<dbReference type="Gene3D" id="2.40.110.10">
    <property type="entry name" value="Butyryl-CoA Dehydrogenase, subunit A, domain 2"/>
    <property type="match status" value="1"/>
</dbReference>
<sequence length="449" mass="50517">MNPPRGRGSPPPRGKRRWTDRSVPFASAPRRRLFIHDRDGDAGADRQGGCAMTDPLDRREERRFREEIREFVIAEVPETIRQKVAQGRDISRAETITWQRKLVDRGWGAVHWPQRWGGTDWGLHKRFVFEEEMALAGAPGVPPFNTRMLGPILLEYGTEEQKERFLPGALTLEQWWCQGYSEPSAGSDLASLRTRAVREGDFYRVNGGKIWTSYAHYADWMFCLVRTNSDVKQQKGISFLLLDMRSQGVSVEPIHHFYGAHILNQVLLDDVRVPVDQRIGEENTGWTTAKALLEHERLATSRHAEATRKLGRLLALARHNRDGDGPLYRRADVRARIAEVAVQVKALEFATRRGLDMLIRDGRIGVFASSLNLKGVATNQAVDEAILDIAGADALAADQAYDGLPRGLLNRGGDARYVAESRYYLRGPAIAAGSNEVQRNIIARHALDL</sequence>
<organism evidence="11 12">
    <name type="scientific">Alloalcanivorax gelatiniphagus</name>
    <dbReference type="NCBI Taxonomy" id="1194167"/>
    <lineage>
        <taxon>Bacteria</taxon>
        <taxon>Pseudomonadati</taxon>
        <taxon>Pseudomonadota</taxon>
        <taxon>Gammaproteobacteria</taxon>
        <taxon>Oceanospirillales</taxon>
        <taxon>Alcanivoracaceae</taxon>
        <taxon>Alloalcanivorax</taxon>
    </lineage>
</organism>
<keyword evidence="12" id="KW-1185">Reference proteome</keyword>
<dbReference type="SUPFAM" id="SSF56645">
    <property type="entry name" value="Acyl-CoA dehydrogenase NM domain-like"/>
    <property type="match status" value="1"/>
</dbReference>
<evidence type="ECO:0000256" key="3">
    <source>
        <dbReference type="ARBA" id="ARBA00022630"/>
    </source>
</evidence>
<dbReference type="InterPro" id="IPR052161">
    <property type="entry name" value="Mycobact_Acyl-CoA_DH"/>
</dbReference>
<evidence type="ECO:0000313" key="12">
    <source>
        <dbReference type="Proteomes" id="UP000739180"/>
    </source>
</evidence>
<evidence type="ECO:0000256" key="1">
    <source>
        <dbReference type="ARBA" id="ARBA00001974"/>
    </source>
</evidence>
<comment type="similarity">
    <text evidence="2 6">Belongs to the acyl-CoA dehydrogenase family.</text>
</comment>
<dbReference type="Pfam" id="PF02771">
    <property type="entry name" value="Acyl-CoA_dh_N"/>
    <property type="match status" value="1"/>
</dbReference>
<evidence type="ECO:0000259" key="9">
    <source>
        <dbReference type="Pfam" id="PF02770"/>
    </source>
</evidence>
<dbReference type="EMBL" id="VCQT01000027">
    <property type="protein sequence ID" value="TMW13013.1"/>
    <property type="molecule type" value="Genomic_DNA"/>
</dbReference>
<dbReference type="Pfam" id="PF00441">
    <property type="entry name" value="Acyl-CoA_dh_1"/>
    <property type="match status" value="1"/>
</dbReference>
<dbReference type="InterPro" id="IPR006091">
    <property type="entry name" value="Acyl-CoA_Oxase/DH_mid-dom"/>
</dbReference>
<reference evidence="11 12" key="1">
    <citation type="submission" date="2019-05" db="EMBL/GenBank/DDBJ databases">
        <title>Genome of Alcanivorax gelatiniphagus, an oil degrading marine bacteria.</title>
        <authorList>
            <person name="Kwon K.K."/>
        </authorList>
    </citation>
    <scope>NUCLEOTIDE SEQUENCE [LARGE SCALE GENOMIC DNA]</scope>
    <source>
        <strain evidence="11 12">MEBiC 08158</strain>
    </source>
</reference>
<dbReference type="Pfam" id="PF02770">
    <property type="entry name" value="Acyl-CoA_dh_M"/>
    <property type="match status" value="1"/>
</dbReference>
<accession>A0ABY2XNF0</accession>
<dbReference type="Proteomes" id="UP000739180">
    <property type="component" value="Unassembled WGS sequence"/>
</dbReference>
<evidence type="ECO:0000256" key="2">
    <source>
        <dbReference type="ARBA" id="ARBA00009347"/>
    </source>
</evidence>
<comment type="cofactor">
    <cofactor evidence="1 6">
        <name>FAD</name>
        <dbReference type="ChEBI" id="CHEBI:57692"/>
    </cofactor>
</comment>
<dbReference type="Gene3D" id="1.10.540.10">
    <property type="entry name" value="Acyl-CoA dehydrogenase/oxidase, N-terminal domain"/>
    <property type="match status" value="1"/>
</dbReference>
<dbReference type="InterPro" id="IPR037069">
    <property type="entry name" value="AcylCoA_DH/ox_N_sf"/>
</dbReference>
<dbReference type="InterPro" id="IPR009075">
    <property type="entry name" value="AcylCo_DH/oxidase_C"/>
</dbReference>
<feature type="domain" description="Acyl-CoA oxidase/dehydrogenase middle" evidence="9">
    <location>
        <begin position="177"/>
        <end position="262"/>
    </location>
</feature>
<evidence type="ECO:0000259" key="10">
    <source>
        <dbReference type="Pfam" id="PF02771"/>
    </source>
</evidence>
<dbReference type="Gene3D" id="1.20.140.10">
    <property type="entry name" value="Butyryl-CoA Dehydrogenase, subunit A, domain 3"/>
    <property type="match status" value="1"/>
</dbReference>
<dbReference type="InterPro" id="IPR009100">
    <property type="entry name" value="AcylCoA_DH/oxidase_NM_dom_sf"/>
</dbReference>
<dbReference type="InterPro" id="IPR046373">
    <property type="entry name" value="Acyl-CoA_Oxase/DH_mid-dom_sf"/>
</dbReference>
<feature type="domain" description="Acyl-CoA dehydrogenase/oxidase N-terminal" evidence="10">
    <location>
        <begin position="60"/>
        <end position="171"/>
    </location>
</feature>
<dbReference type="SUPFAM" id="SSF47203">
    <property type="entry name" value="Acyl-CoA dehydrogenase C-terminal domain-like"/>
    <property type="match status" value="1"/>
</dbReference>
<keyword evidence="5 6" id="KW-0560">Oxidoreductase</keyword>
<evidence type="ECO:0008006" key="13">
    <source>
        <dbReference type="Google" id="ProtNLM"/>
    </source>
</evidence>
<feature type="domain" description="Acyl-CoA dehydrogenase/oxidase C-terminal" evidence="8">
    <location>
        <begin position="283"/>
        <end position="446"/>
    </location>
</feature>
<evidence type="ECO:0000259" key="8">
    <source>
        <dbReference type="Pfam" id="PF00441"/>
    </source>
</evidence>
<keyword evidence="4 6" id="KW-0274">FAD</keyword>